<organism evidence="2 3">
    <name type="scientific">Shinella yambaruensis</name>
    <dbReference type="NCBI Taxonomy" id="415996"/>
    <lineage>
        <taxon>Bacteria</taxon>
        <taxon>Pseudomonadati</taxon>
        <taxon>Pseudomonadota</taxon>
        <taxon>Alphaproteobacteria</taxon>
        <taxon>Hyphomicrobiales</taxon>
        <taxon>Rhizobiaceae</taxon>
        <taxon>Shinella</taxon>
    </lineage>
</organism>
<dbReference type="Proteomes" id="UP001156702">
    <property type="component" value="Unassembled WGS sequence"/>
</dbReference>
<keyword evidence="1" id="KW-0472">Membrane</keyword>
<comment type="caution">
    <text evidence="2">The sequence shown here is derived from an EMBL/GenBank/DDBJ whole genome shotgun (WGS) entry which is preliminary data.</text>
</comment>
<evidence type="ECO:0000313" key="3">
    <source>
        <dbReference type="Proteomes" id="UP001156702"/>
    </source>
</evidence>
<feature type="transmembrane region" description="Helical" evidence="1">
    <location>
        <begin position="79"/>
        <end position="102"/>
    </location>
</feature>
<evidence type="ECO:0000256" key="1">
    <source>
        <dbReference type="SAM" id="Phobius"/>
    </source>
</evidence>
<protein>
    <submittedName>
        <fullName evidence="2">Uncharacterized protein</fullName>
    </submittedName>
</protein>
<dbReference type="EMBL" id="BSOP01000007">
    <property type="protein sequence ID" value="GLR49920.1"/>
    <property type="molecule type" value="Genomic_DNA"/>
</dbReference>
<dbReference type="RefSeq" id="WP_244770023.1">
    <property type="nucleotide sequence ID" value="NZ_BSOP01000007.1"/>
</dbReference>
<accession>A0ABQ5ZD51</accession>
<keyword evidence="3" id="KW-1185">Reference proteome</keyword>
<sequence>MESLVTPALLLPAAISLGLIAYHLASGGPEVVRPLLASRELPLDVVYTLYLCWHIVTIVLTASLVAYLAAAIDQGFRPYALAATVIAGALTLLSFAVVVWKRQKHQEMPQWVVFLLLTISGAWALS</sequence>
<keyword evidence="1" id="KW-0812">Transmembrane</keyword>
<feature type="transmembrane region" description="Helical" evidence="1">
    <location>
        <begin position="51"/>
        <end position="72"/>
    </location>
</feature>
<evidence type="ECO:0000313" key="2">
    <source>
        <dbReference type="EMBL" id="GLR49920.1"/>
    </source>
</evidence>
<keyword evidence="1" id="KW-1133">Transmembrane helix</keyword>
<reference evidence="3" key="1">
    <citation type="journal article" date="2019" name="Int. J. Syst. Evol. Microbiol.">
        <title>The Global Catalogue of Microorganisms (GCM) 10K type strain sequencing project: providing services to taxonomists for standard genome sequencing and annotation.</title>
        <authorList>
            <consortium name="The Broad Institute Genomics Platform"/>
            <consortium name="The Broad Institute Genome Sequencing Center for Infectious Disease"/>
            <person name="Wu L."/>
            <person name="Ma J."/>
        </authorList>
    </citation>
    <scope>NUCLEOTIDE SEQUENCE [LARGE SCALE GENOMIC DNA]</scope>
    <source>
        <strain evidence="3">NBRC 102122</strain>
    </source>
</reference>
<proteinExistence type="predicted"/>
<name>A0ABQ5ZD51_9HYPH</name>
<gene>
    <name evidence="2" type="ORF">GCM10007923_11250</name>
</gene>